<evidence type="ECO:0000256" key="1">
    <source>
        <dbReference type="SAM" id="Phobius"/>
    </source>
</evidence>
<name>A0A9W7G176_9STRA</name>
<feature type="transmembrane region" description="Helical" evidence="1">
    <location>
        <begin position="198"/>
        <end position="216"/>
    </location>
</feature>
<organism evidence="2 3">
    <name type="scientific">Triparma columacea</name>
    <dbReference type="NCBI Taxonomy" id="722753"/>
    <lineage>
        <taxon>Eukaryota</taxon>
        <taxon>Sar</taxon>
        <taxon>Stramenopiles</taxon>
        <taxon>Ochrophyta</taxon>
        <taxon>Bolidophyceae</taxon>
        <taxon>Parmales</taxon>
        <taxon>Triparmaceae</taxon>
        <taxon>Triparma</taxon>
    </lineage>
</organism>
<reference evidence="3" key="1">
    <citation type="journal article" date="2023" name="Commun. Biol.">
        <title>Genome analysis of Parmales, the sister group of diatoms, reveals the evolutionary specialization of diatoms from phago-mixotrophs to photoautotrophs.</title>
        <authorList>
            <person name="Ban H."/>
            <person name="Sato S."/>
            <person name="Yoshikawa S."/>
            <person name="Yamada K."/>
            <person name="Nakamura Y."/>
            <person name="Ichinomiya M."/>
            <person name="Sato N."/>
            <person name="Blanc-Mathieu R."/>
            <person name="Endo H."/>
            <person name="Kuwata A."/>
            <person name="Ogata H."/>
        </authorList>
    </citation>
    <scope>NUCLEOTIDE SEQUENCE [LARGE SCALE GENOMIC DNA]</scope>
</reference>
<sequence length="821" mass="86246">MTVITIGVGGGIGWGYCRVIDGGFKGGYNRFGGVRGGIEGNNRRVLLALTCVVPVFVFCVFYGISTRCRSGDGGEEQVGVGVKTLVSGMAAAGTMVGLKVLERGRGGGVIGGDVTKIKSPDMVFDVSWTIFISFASLLVGATGLGSGPGVRFWATVGLMSAAMSKVGSSLSSVFALEFGWGCVVSAAAAGFLGTKLGALGAGIVTFALMSGTRSVLEAKVGRERMEAFRRHAYRTLPAAGAGTFAVTGKRGLEIMGWTEGWVEGIFAGATVWGMVVQGIIRKVKLEEGRGGRGGGIKGHWKQHEAISALVAVGGLVGLGLFRAGRWVYEHNVTHHHGQHQKHNVAPGAKIGGAGEGGFRSWIYNVPVVPTNLFFPLLAYLLVNFACAYLFRAPSKATPRHVLAQSTSGNGGTRGKTATFNPPPQEAVKHLTMLLAALAIGVPVGIKSTKGEGVLHAFVMVICSVITVCVGVKHALGIHGDAKPNKGLNEMHTINAAVYVTAKIAHLVTKDDTGGNHNPVSGPDLLLFVMSITYLSTSLNTTLLPPTPSASLLRNRSCVTCYALAVAYFLFLPPLVTIHRPGYPLPVHVLAIFLLTPLLLPISLTSPPQKDRSHRRALSVTEAAGTYSWFDDGLTPTSAGVVCVNLALLFASLYKLLLRGSPLATWIASTPQVGCKRTIYDYLYPDSSSVPLLPSEITHVRTTLRLYGMLESSGLWTSGGLVGGFAANVVGVACCLPVLLVVARTYAGLKPTSEAVARALEPPFGYGQEAVKMYLPLLLVPLLTGGNGVLELKVLAGILMGEGCWVAWGMQAKGKGKWGKVL</sequence>
<feature type="transmembrane region" description="Helical" evidence="1">
    <location>
        <begin position="638"/>
        <end position="656"/>
    </location>
</feature>
<evidence type="ECO:0000313" key="3">
    <source>
        <dbReference type="Proteomes" id="UP001165065"/>
    </source>
</evidence>
<dbReference type="Proteomes" id="UP001165065">
    <property type="component" value="Unassembled WGS sequence"/>
</dbReference>
<comment type="caution">
    <text evidence="2">The sequence shown here is derived from an EMBL/GenBank/DDBJ whole genome shotgun (WGS) entry which is preliminary data.</text>
</comment>
<feature type="transmembrane region" description="Helical" evidence="1">
    <location>
        <begin position="453"/>
        <end position="475"/>
    </location>
</feature>
<keyword evidence="3" id="KW-1185">Reference proteome</keyword>
<dbReference type="OrthoDB" id="10593366at2759"/>
<dbReference type="EMBL" id="BRYA01000640">
    <property type="protein sequence ID" value="GMI27198.1"/>
    <property type="molecule type" value="Genomic_DNA"/>
</dbReference>
<feature type="transmembrane region" description="Helical" evidence="1">
    <location>
        <begin position="45"/>
        <end position="64"/>
    </location>
</feature>
<feature type="transmembrane region" description="Helical" evidence="1">
    <location>
        <begin position="122"/>
        <end position="144"/>
    </location>
</feature>
<proteinExistence type="predicted"/>
<feature type="transmembrane region" description="Helical" evidence="1">
    <location>
        <begin position="372"/>
        <end position="390"/>
    </location>
</feature>
<feature type="transmembrane region" description="Helical" evidence="1">
    <location>
        <begin position="584"/>
        <end position="605"/>
    </location>
</feature>
<dbReference type="AlphaFoldDB" id="A0A9W7G176"/>
<feature type="transmembrane region" description="Helical" evidence="1">
    <location>
        <begin position="714"/>
        <end position="742"/>
    </location>
</feature>
<keyword evidence="1" id="KW-0812">Transmembrane</keyword>
<gene>
    <name evidence="2" type="ORF">TrCOL_g9465</name>
</gene>
<feature type="transmembrane region" description="Helical" evidence="1">
    <location>
        <begin position="305"/>
        <end position="324"/>
    </location>
</feature>
<evidence type="ECO:0000313" key="2">
    <source>
        <dbReference type="EMBL" id="GMI27198.1"/>
    </source>
</evidence>
<feature type="transmembrane region" description="Helical" evidence="1">
    <location>
        <begin position="173"/>
        <end position="192"/>
    </location>
</feature>
<protein>
    <submittedName>
        <fullName evidence="2">Uncharacterized protein</fullName>
    </submittedName>
</protein>
<accession>A0A9W7G176</accession>
<keyword evidence="1" id="KW-1133">Transmembrane helix</keyword>
<feature type="transmembrane region" description="Helical" evidence="1">
    <location>
        <begin position="558"/>
        <end position="578"/>
    </location>
</feature>
<keyword evidence="1" id="KW-0472">Membrane</keyword>